<proteinExistence type="predicted"/>
<sequence length="434" mass="48319">MKTKATAASAAVLAVALMTGCSAAGSGKKLTEQKPPEIDWSKPVTLKIFDANSTPEAQFNKQIIEPIQAKFPNVSFEVIHPGKGSYITELAATGNLADLYLMTTWDFPKLISSKLIKELGDPIRTSQLDLNGYQPTLIDTIKKFSPNGDQIYALPYKSYASVLNYNKDIFDKFGVPYPKDGMTYEDAIKLGRTMTRMDGGTQFIGYFPGNYSFLYSYFNKGFIDLKNKKATINNPEMERVFKILQDGFNVPGMTYFDYTQAHKLFYTSKALAMYPFHYDLSRLEAASKQGDKLGWWDMAQTPTIDGFSRSAAPSLVSVSAHGEHQAVAFHIAKFLSTSLEYQTKLSREGLLPALKDKAVEQAFGSELGILKGKHIEALFKQNPQKLAESSEYDRIPNAYLLEASKSVATGALDINSALRKAEEQSNQKLLEEWQ</sequence>
<dbReference type="Pfam" id="PF01547">
    <property type="entry name" value="SBP_bac_1"/>
    <property type="match status" value="1"/>
</dbReference>
<keyword evidence="5" id="KW-0449">Lipoprotein</keyword>
<reference evidence="7" key="1">
    <citation type="submission" date="2021-06" db="EMBL/GenBank/DDBJ databases">
        <authorList>
            <person name="Criscuolo A."/>
        </authorList>
    </citation>
    <scope>NUCLEOTIDE SEQUENCE</scope>
    <source>
        <strain evidence="7">CIP111600</strain>
    </source>
</reference>
<keyword evidence="8" id="KW-1185">Reference proteome</keyword>
<accession>A0A916K783</accession>
<protein>
    <recommendedName>
        <fullName evidence="9">Extracellular solute-binding protein</fullName>
    </recommendedName>
</protein>
<dbReference type="RefSeq" id="WP_218093796.1">
    <property type="nucleotide sequence ID" value="NZ_CAJVAS010000020.1"/>
</dbReference>
<dbReference type="PANTHER" id="PTHR43649:SF33">
    <property type="entry name" value="POLYGALACTURONAN_RHAMNOGALACTURONAN-BINDING PROTEIN YTCQ"/>
    <property type="match status" value="1"/>
</dbReference>
<dbReference type="PROSITE" id="PS51257">
    <property type="entry name" value="PROKAR_LIPOPROTEIN"/>
    <property type="match status" value="1"/>
</dbReference>
<dbReference type="PANTHER" id="PTHR43649">
    <property type="entry name" value="ARABINOSE-BINDING PROTEIN-RELATED"/>
    <property type="match status" value="1"/>
</dbReference>
<dbReference type="AlphaFoldDB" id="A0A916K783"/>
<keyword evidence="1" id="KW-1003">Cell membrane</keyword>
<evidence type="ECO:0000256" key="2">
    <source>
        <dbReference type="ARBA" id="ARBA00022729"/>
    </source>
</evidence>
<keyword evidence="4" id="KW-0564">Palmitate</keyword>
<evidence type="ECO:0000256" key="1">
    <source>
        <dbReference type="ARBA" id="ARBA00022475"/>
    </source>
</evidence>
<dbReference type="InterPro" id="IPR006059">
    <property type="entry name" value="SBP"/>
</dbReference>
<dbReference type="EMBL" id="CAJVAS010000020">
    <property type="protein sequence ID" value="CAG7639750.1"/>
    <property type="molecule type" value="Genomic_DNA"/>
</dbReference>
<evidence type="ECO:0000256" key="3">
    <source>
        <dbReference type="ARBA" id="ARBA00023136"/>
    </source>
</evidence>
<keyword evidence="2 6" id="KW-0732">Signal</keyword>
<evidence type="ECO:0000313" key="8">
    <source>
        <dbReference type="Proteomes" id="UP000693672"/>
    </source>
</evidence>
<evidence type="ECO:0000313" key="7">
    <source>
        <dbReference type="EMBL" id="CAG7639750.1"/>
    </source>
</evidence>
<gene>
    <name evidence="7" type="ORF">PAESOLCIP111_04066</name>
</gene>
<dbReference type="Proteomes" id="UP000693672">
    <property type="component" value="Unassembled WGS sequence"/>
</dbReference>
<organism evidence="7 8">
    <name type="scientific">Paenibacillus solanacearum</name>
    <dbReference type="NCBI Taxonomy" id="2048548"/>
    <lineage>
        <taxon>Bacteria</taxon>
        <taxon>Bacillati</taxon>
        <taxon>Bacillota</taxon>
        <taxon>Bacilli</taxon>
        <taxon>Bacillales</taxon>
        <taxon>Paenibacillaceae</taxon>
        <taxon>Paenibacillus</taxon>
    </lineage>
</organism>
<evidence type="ECO:0000256" key="4">
    <source>
        <dbReference type="ARBA" id="ARBA00023139"/>
    </source>
</evidence>
<evidence type="ECO:0000256" key="5">
    <source>
        <dbReference type="ARBA" id="ARBA00023288"/>
    </source>
</evidence>
<feature type="chain" id="PRO_5036789298" description="Extracellular solute-binding protein" evidence="6">
    <location>
        <begin position="24"/>
        <end position="434"/>
    </location>
</feature>
<feature type="signal peptide" evidence="6">
    <location>
        <begin position="1"/>
        <end position="23"/>
    </location>
</feature>
<evidence type="ECO:0008006" key="9">
    <source>
        <dbReference type="Google" id="ProtNLM"/>
    </source>
</evidence>
<evidence type="ECO:0000256" key="6">
    <source>
        <dbReference type="SAM" id="SignalP"/>
    </source>
</evidence>
<dbReference type="InterPro" id="IPR050490">
    <property type="entry name" value="Bact_solute-bd_prot1"/>
</dbReference>
<name>A0A916K783_9BACL</name>
<keyword evidence="3" id="KW-0472">Membrane</keyword>
<comment type="caution">
    <text evidence="7">The sequence shown here is derived from an EMBL/GenBank/DDBJ whole genome shotgun (WGS) entry which is preliminary data.</text>
</comment>